<protein>
    <submittedName>
        <fullName evidence="1">Uncharacterized protein</fullName>
    </submittedName>
</protein>
<proteinExistence type="predicted"/>
<reference evidence="1 2" key="1">
    <citation type="submission" date="2014-04" db="EMBL/GenBank/DDBJ databases">
        <title>Evolutionary Origins and Diversification of the Mycorrhizal Mutualists.</title>
        <authorList>
            <consortium name="DOE Joint Genome Institute"/>
            <consortium name="Mycorrhizal Genomics Consortium"/>
            <person name="Kohler A."/>
            <person name="Kuo A."/>
            <person name="Nagy L.G."/>
            <person name="Floudas D."/>
            <person name="Copeland A."/>
            <person name="Barry K.W."/>
            <person name="Cichocki N."/>
            <person name="Veneault-Fourrey C."/>
            <person name="LaButti K."/>
            <person name="Lindquist E.A."/>
            <person name="Lipzen A."/>
            <person name="Lundell T."/>
            <person name="Morin E."/>
            <person name="Murat C."/>
            <person name="Riley R."/>
            <person name="Ohm R."/>
            <person name="Sun H."/>
            <person name="Tunlid A."/>
            <person name="Henrissat B."/>
            <person name="Grigoriev I.V."/>
            <person name="Hibbett D.S."/>
            <person name="Martin F."/>
        </authorList>
    </citation>
    <scope>NUCLEOTIDE SEQUENCE [LARGE SCALE GENOMIC DNA]</scope>
    <source>
        <strain evidence="1 2">MD-312</strain>
    </source>
</reference>
<dbReference type="OrthoDB" id="2686336at2759"/>
<evidence type="ECO:0000313" key="2">
    <source>
        <dbReference type="Proteomes" id="UP000053820"/>
    </source>
</evidence>
<dbReference type="HOGENOM" id="CLU_1578730_0_0_1"/>
<gene>
    <name evidence="1" type="ORF">HYDPIDRAFT_118931</name>
</gene>
<keyword evidence="2" id="KW-1185">Reference proteome</keyword>
<dbReference type="AlphaFoldDB" id="A0A0C9W7S0"/>
<organism evidence="1 2">
    <name type="scientific">Hydnomerulius pinastri MD-312</name>
    <dbReference type="NCBI Taxonomy" id="994086"/>
    <lineage>
        <taxon>Eukaryota</taxon>
        <taxon>Fungi</taxon>
        <taxon>Dikarya</taxon>
        <taxon>Basidiomycota</taxon>
        <taxon>Agaricomycotina</taxon>
        <taxon>Agaricomycetes</taxon>
        <taxon>Agaricomycetidae</taxon>
        <taxon>Boletales</taxon>
        <taxon>Boletales incertae sedis</taxon>
        <taxon>Leucogyrophana</taxon>
    </lineage>
</organism>
<dbReference type="Proteomes" id="UP000053820">
    <property type="component" value="Unassembled WGS sequence"/>
</dbReference>
<dbReference type="EMBL" id="KN839903">
    <property type="protein sequence ID" value="KIJ58951.1"/>
    <property type="molecule type" value="Genomic_DNA"/>
</dbReference>
<accession>A0A0C9W7S0</accession>
<name>A0A0C9W7S0_9AGAM</name>
<evidence type="ECO:0000313" key="1">
    <source>
        <dbReference type="EMBL" id="KIJ58951.1"/>
    </source>
</evidence>
<sequence length="169" mass="18956">MPDLTIINNLEEEIHVAFFICAPTHWKNNLKPNERWTTHLPTMPLYFQVRWAQREDYENGTVYRSREFSPEESWETGATIGIACAAGTASVLTAVACTATGLESVGGVVAAPLMLAACAGGNRYATISSDSKLYETRVWVPWFDHKEYSVRNVDGARCVLWDVRENKQV</sequence>